<evidence type="ECO:0000313" key="2">
    <source>
        <dbReference type="Proteomes" id="UP000237105"/>
    </source>
</evidence>
<comment type="caution">
    <text evidence="1">The sequence shown here is derived from an EMBL/GenBank/DDBJ whole genome shotgun (WGS) entry which is preliminary data.</text>
</comment>
<keyword evidence="2" id="KW-1185">Reference proteome</keyword>
<dbReference type="EMBL" id="JXTB01000458">
    <property type="protein sequence ID" value="PON39694.1"/>
    <property type="molecule type" value="Genomic_DNA"/>
</dbReference>
<reference evidence="2" key="1">
    <citation type="submission" date="2016-06" db="EMBL/GenBank/DDBJ databases">
        <title>Parallel loss of symbiosis genes in relatives of nitrogen-fixing non-legume Parasponia.</title>
        <authorList>
            <person name="Van Velzen R."/>
            <person name="Holmer R."/>
            <person name="Bu F."/>
            <person name="Rutten L."/>
            <person name="Van Zeijl A."/>
            <person name="Liu W."/>
            <person name="Santuari L."/>
            <person name="Cao Q."/>
            <person name="Sharma T."/>
            <person name="Shen D."/>
            <person name="Roswanjaya Y."/>
            <person name="Wardhani T."/>
            <person name="Kalhor M.S."/>
            <person name="Jansen J."/>
            <person name="Van den Hoogen J."/>
            <person name="Gungor B."/>
            <person name="Hartog M."/>
            <person name="Hontelez J."/>
            <person name="Verver J."/>
            <person name="Yang W.-C."/>
            <person name="Schijlen E."/>
            <person name="Repin R."/>
            <person name="Schilthuizen M."/>
            <person name="Schranz E."/>
            <person name="Heidstra R."/>
            <person name="Miyata K."/>
            <person name="Fedorova E."/>
            <person name="Kohlen W."/>
            <person name="Bisseling T."/>
            <person name="Smit S."/>
            <person name="Geurts R."/>
        </authorList>
    </citation>
    <scope>NUCLEOTIDE SEQUENCE [LARGE SCALE GENOMIC DNA]</scope>
    <source>
        <strain evidence="2">cv. WU1-14</strain>
    </source>
</reference>
<dbReference type="AlphaFoldDB" id="A0A2P5AT21"/>
<gene>
    <name evidence="1" type="ORF">PanWU01x14_303340</name>
</gene>
<dbReference type="Proteomes" id="UP000237105">
    <property type="component" value="Unassembled WGS sequence"/>
</dbReference>
<organism evidence="1 2">
    <name type="scientific">Parasponia andersonii</name>
    <name type="common">Sponia andersonii</name>
    <dbReference type="NCBI Taxonomy" id="3476"/>
    <lineage>
        <taxon>Eukaryota</taxon>
        <taxon>Viridiplantae</taxon>
        <taxon>Streptophyta</taxon>
        <taxon>Embryophyta</taxon>
        <taxon>Tracheophyta</taxon>
        <taxon>Spermatophyta</taxon>
        <taxon>Magnoliopsida</taxon>
        <taxon>eudicotyledons</taxon>
        <taxon>Gunneridae</taxon>
        <taxon>Pentapetalae</taxon>
        <taxon>rosids</taxon>
        <taxon>fabids</taxon>
        <taxon>Rosales</taxon>
        <taxon>Cannabaceae</taxon>
        <taxon>Parasponia</taxon>
    </lineage>
</organism>
<protein>
    <submittedName>
        <fullName evidence="1">Uncharacterized protein</fullName>
    </submittedName>
</protein>
<evidence type="ECO:0000313" key="1">
    <source>
        <dbReference type="EMBL" id="PON39694.1"/>
    </source>
</evidence>
<accession>A0A2P5AT21</accession>
<name>A0A2P5AT21_PARAD</name>
<feature type="non-terminal residue" evidence="1">
    <location>
        <position position="64"/>
    </location>
</feature>
<proteinExistence type="predicted"/>
<sequence>MNEMKMTQLGKIEPELNSFEEASAKVDGVDRSCVSEPEEDGFDGMARLKLRELDCFNVDGRKMI</sequence>